<name>A0A5K3G1U7_MESCO</name>
<protein>
    <submittedName>
        <fullName evidence="2">SCP domain-containing protein</fullName>
    </submittedName>
</protein>
<dbReference type="Gene3D" id="3.40.33.10">
    <property type="entry name" value="CAP"/>
    <property type="match status" value="1"/>
</dbReference>
<accession>A0A5K3G1U7</accession>
<dbReference type="Pfam" id="PF00188">
    <property type="entry name" value="CAP"/>
    <property type="match status" value="1"/>
</dbReference>
<dbReference type="InterPro" id="IPR014044">
    <property type="entry name" value="CAP_dom"/>
</dbReference>
<evidence type="ECO:0000259" key="1">
    <source>
        <dbReference type="Pfam" id="PF00188"/>
    </source>
</evidence>
<proteinExistence type="predicted"/>
<dbReference type="AlphaFoldDB" id="A0A5K3G1U7"/>
<organism evidence="2">
    <name type="scientific">Mesocestoides corti</name>
    <name type="common">Flatworm</name>
    <dbReference type="NCBI Taxonomy" id="53468"/>
    <lineage>
        <taxon>Eukaryota</taxon>
        <taxon>Metazoa</taxon>
        <taxon>Spiralia</taxon>
        <taxon>Lophotrochozoa</taxon>
        <taxon>Platyhelminthes</taxon>
        <taxon>Cestoda</taxon>
        <taxon>Eucestoda</taxon>
        <taxon>Cyclophyllidea</taxon>
        <taxon>Mesocestoididae</taxon>
        <taxon>Mesocestoides</taxon>
    </lineage>
</organism>
<evidence type="ECO:0000313" key="2">
    <source>
        <dbReference type="WBParaSite" id="MCU_012954-RA"/>
    </source>
</evidence>
<dbReference type="WBParaSite" id="MCU_012954-RA">
    <property type="protein sequence ID" value="MCU_012954-RA"/>
    <property type="gene ID" value="MCU_012954"/>
</dbReference>
<feature type="domain" description="SCP" evidence="1">
    <location>
        <begin position="7"/>
        <end position="73"/>
    </location>
</feature>
<reference evidence="2" key="1">
    <citation type="submission" date="2019-11" db="UniProtKB">
        <authorList>
            <consortium name="WormBaseParasite"/>
        </authorList>
    </citation>
    <scope>IDENTIFICATION</scope>
</reference>
<dbReference type="InterPro" id="IPR035940">
    <property type="entry name" value="CAP_sf"/>
</dbReference>
<sequence>MLLPTKNITALLLFYLQDEKYYNYDKNNCSGPCKEYKMLIYSNTTEFGCAMQICNDSTSNSTSNDTNYVFGCLFRPGVPEVIDRPYTN</sequence>
<dbReference type="SUPFAM" id="SSF55797">
    <property type="entry name" value="PR-1-like"/>
    <property type="match status" value="1"/>
</dbReference>